<feature type="coiled-coil region" evidence="1">
    <location>
        <begin position="288"/>
        <end position="362"/>
    </location>
</feature>
<feature type="region of interest" description="Disordered" evidence="2">
    <location>
        <begin position="1"/>
        <end position="30"/>
    </location>
</feature>
<sequence length="613" mass="69771">MVEENPTRPGDILRKSINTKTSEKTSGSDLGLEKAVDLIEELAEKPMSALEKMQELLGEVDKEYSQEADSVTSLVESSEQLVDEQLTEADLGMETEPIKSELAEAENDLLGRTSDAADEFKERVEEILSDSDRLVALRKKWNYQKTQPLEWITGLSDVEQGLRSAREITLNQKSDNNLDLDSKLSVEKQPDDWADILDEVPTEATTFVNPEIDSIESGSIDFGLFEEADTSVVLENPRENDEKVDVPLRTKKNVGVFTKMSQEARQVFADLTFKYRGQQEINKGQKLIERSSDKIHNLNKDLLKSEDNIEELKDKLLNIEEMSGKMTGELKPRELKAIEKSRKDLETKIQTAEKAKIKLAEKLKIEDTGRAELEVGLVANMVKLEQAIDSKLEPYQTEMSKLESSRLDLVAEKDNFEVVADEFSGRLLNLKNRILELDEVTMPTQAKKSFKAVLKRKVDDIEAALKVSQKNIDKLEDNIIKINGRINKEESRIEKWQNIRGDLQEAAKKREEKEREVISPGYIPQIRSRESEGSARETPVFSAKAYVDKWNSFSKNDGMLLMPEQILAKHGDLNIKRLESIVKTTRFKGLNERQLKNKTTEKINLLRAYFGIH</sequence>
<dbReference type="AlphaFoldDB" id="A0A2H0W3X2"/>
<gene>
    <name evidence="3" type="ORF">COT80_04850</name>
</gene>
<evidence type="ECO:0000256" key="2">
    <source>
        <dbReference type="SAM" id="MobiDB-lite"/>
    </source>
</evidence>
<dbReference type="Proteomes" id="UP000229056">
    <property type="component" value="Unassembled WGS sequence"/>
</dbReference>
<accession>A0A2H0W3X2</accession>
<feature type="coiled-coil region" evidence="1">
    <location>
        <begin position="451"/>
        <end position="516"/>
    </location>
</feature>
<name>A0A2H0W3X2_9BACT</name>
<dbReference type="EMBL" id="PEZY01000012">
    <property type="protein sequence ID" value="PIS06063.1"/>
    <property type="molecule type" value="Genomic_DNA"/>
</dbReference>
<organism evidence="3 4">
    <name type="scientific">Candidatus Buchananbacteria bacterium CG10_big_fil_rev_8_21_14_0_10_33_19</name>
    <dbReference type="NCBI Taxonomy" id="1974525"/>
    <lineage>
        <taxon>Bacteria</taxon>
        <taxon>Candidatus Buchananiibacteriota</taxon>
    </lineage>
</organism>
<evidence type="ECO:0000256" key="1">
    <source>
        <dbReference type="SAM" id="Coils"/>
    </source>
</evidence>
<evidence type="ECO:0000313" key="4">
    <source>
        <dbReference type="Proteomes" id="UP000229056"/>
    </source>
</evidence>
<evidence type="ECO:0000313" key="3">
    <source>
        <dbReference type="EMBL" id="PIS06063.1"/>
    </source>
</evidence>
<protein>
    <submittedName>
        <fullName evidence="3">Uncharacterized protein</fullName>
    </submittedName>
</protein>
<proteinExistence type="predicted"/>
<feature type="compositionally biased region" description="Polar residues" evidence="2">
    <location>
        <begin position="16"/>
        <end position="28"/>
    </location>
</feature>
<reference evidence="4" key="1">
    <citation type="submission" date="2017-09" db="EMBL/GenBank/DDBJ databases">
        <title>Depth-based differentiation of microbial function through sediment-hosted aquifers and enrichment of novel symbionts in the deep terrestrial subsurface.</title>
        <authorList>
            <person name="Probst A.J."/>
            <person name="Ladd B."/>
            <person name="Jarett J.K."/>
            <person name="Geller-Mcgrath D.E."/>
            <person name="Sieber C.M.K."/>
            <person name="Emerson J.B."/>
            <person name="Anantharaman K."/>
            <person name="Thomas B.C."/>
            <person name="Malmstrom R."/>
            <person name="Stieglmeier M."/>
            <person name="Klingl A."/>
            <person name="Woyke T."/>
            <person name="Ryan C.M."/>
            <person name="Banfield J.F."/>
        </authorList>
    </citation>
    <scope>NUCLEOTIDE SEQUENCE [LARGE SCALE GENOMIC DNA]</scope>
</reference>
<keyword evidence="1" id="KW-0175">Coiled coil</keyword>
<comment type="caution">
    <text evidence="3">The sequence shown here is derived from an EMBL/GenBank/DDBJ whole genome shotgun (WGS) entry which is preliminary data.</text>
</comment>